<accession>R0LQM6</accession>
<evidence type="ECO:0000313" key="2">
    <source>
        <dbReference type="EMBL" id="EOB04040.1"/>
    </source>
</evidence>
<dbReference type="AlphaFoldDB" id="R0LQM6"/>
<proteinExistence type="predicted"/>
<protein>
    <submittedName>
        <fullName evidence="2">Uncharacterized protein</fullName>
    </submittedName>
</protein>
<sequence length="83" mass="9132">MLSPEAADSISEDSFEVPVEEHVRPRPQEGLAWCCPGLPRQREEVATFLRAELTRSSLLSASSRPPLAAAWRWQLGGAAWCGL</sequence>
<name>R0LQM6_ANAPL</name>
<keyword evidence="3" id="KW-1185">Reference proteome</keyword>
<organism evidence="2 3">
    <name type="scientific">Anas platyrhynchos</name>
    <name type="common">Mallard</name>
    <name type="synonym">Anas boschas</name>
    <dbReference type="NCBI Taxonomy" id="8839"/>
    <lineage>
        <taxon>Eukaryota</taxon>
        <taxon>Metazoa</taxon>
        <taxon>Chordata</taxon>
        <taxon>Craniata</taxon>
        <taxon>Vertebrata</taxon>
        <taxon>Euteleostomi</taxon>
        <taxon>Archelosauria</taxon>
        <taxon>Archosauria</taxon>
        <taxon>Dinosauria</taxon>
        <taxon>Saurischia</taxon>
        <taxon>Theropoda</taxon>
        <taxon>Coelurosauria</taxon>
        <taxon>Aves</taxon>
        <taxon>Neognathae</taxon>
        <taxon>Galloanserae</taxon>
        <taxon>Anseriformes</taxon>
        <taxon>Anatidae</taxon>
        <taxon>Anatinae</taxon>
        <taxon>Anas</taxon>
    </lineage>
</organism>
<gene>
    <name evidence="2" type="ORF">Anapl_04903</name>
</gene>
<dbReference type="EMBL" id="KB742811">
    <property type="protein sequence ID" value="EOB04040.1"/>
    <property type="molecule type" value="Genomic_DNA"/>
</dbReference>
<reference evidence="3" key="1">
    <citation type="journal article" date="2013" name="Nat. Genet.">
        <title>The duck genome and transcriptome provide insight into an avian influenza virus reservoir species.</title>
        <authorList>
            <person name="Huang Y."/>
            <person name="Li Y."/>
            <person name="Burt D.W."/>
            <person name="Chen H."/>
            <person name="Zhang Y."/>
            <person name="Qian W."/>
            <person name="Kim H."/>
            <person name="Gan S."/>
            <person name="Zhao Y."/>
            <person name="Li J."/>
            <person name="Yi K."/>
            <person name="Feng H."/>
            <person name="Zhu P."/>
            <person name="Li B."/>
            <person name="Liu Q."/>
            <person name="Fairley S."/>
            <person name="Magor K.E."/>
            <person name="Du Z."/>
            <person name="Hu X."/>
            <person name="Goodman L."/>
            <person name="Tafer H."/>
            <person name="Vignal A."/>
            <person name="Lee T."/>
            <person name="Kim K.W."/>
            <person name="Sheng Z."/>
            <person name="An Y."/>
            <person name="Searle S."/>
            <person name="Herrero J."/>
            <person name="Groenen M.A."/>
            <person name="Crooijmans R.P."/>
            <person name="Faraut T."/>
            <person name="Cai Q."/>
            <person name="Webster R.G."/>
            <person name="Aldridge J.R."/>
            <person name="Warren W.C."/>
            <person name="Bartschat S."/>
            <person name="Kehr S."/>
            <person name="Marz M."/>
            <person name="Stadler P.F."/>
            <person name="Smith J."/>
            <person name="Kraus R.H."/>
            <person name="Zhao Y."/>
            <person name="Ren L."/>
            <person name="Fei J."/>
            <person name="Morisson M."/>
            <person name="Kaiser P."/>
            <person name="Griffin D.K."/>
            <person name="Rao M."/>
            <person name="Pitel F."/>
            <person name="Wang J."/>
            <person name="Li N."/>
        </authorList>
    </citation>
    <scope>NUCLEOTIDE SEQUENCE [LARGE SCALE GENOMIC DNA]</scope>
</reference>
<evidence type="ECO:0000256" key="1">
    <source>
        <dbReference type="SAM" id="MobiDB-lite"/>
    </source>
</evidence>
<evidence type="ECO:0000313" key="3">
    <source>
        <dbReference type="Proteomes" id="UP000296049"/>
    </source>
</evidence>
<feature type="region of interest" description="Disordered" evidence="1">
    <location>
        <begin position="1"/>
        <end position="23"/>
    </location>
</feature>
<dbReference type="Proteomes" id="UP000296049">
    <property type="component" value="Unassembled WGS sequence"/>
</dbReference>